<evidence type="ECO:0000313" key="2">
    <source>
        <dbReference type="Proteomes" id="UP001140560"/>
    </source>
</evidence>
<dbReference type="AlphaFoldDB" id="A0A9W9CM28"/>
<protein>
    <submittedName>
        <fullName evidence="1">Uncharacterized protein</fullName>
    </submittedName>
</protein>
<accession>A0A9W9CM28</accession>
<dbReference type="Proteomes" id="UP001140560">
    <property type="component" value="Unassembled WGS sequence"/>
</dbReference>
<organism evidence="1 2">
    <name type="scientific">Neocucurbitaria cava</name>
    <dbReference type="NCBI Taxonomy" id="798079"/>
    <lineage>
        <taxon>Eukaryota</taxon>
        <taxon>Fungi</taxon>
        <taxon>Dikarya</taxon>
        <taxon>Ascomycota</taxon>
        <taxon>Pezizomycotina</taxon>
        <taxon>Dothideomycetes</taxon>
        <taxon>Pleosporomycetidae</taxon>
        <taxon>Pleosporales</taxon>
        <taxon>Pleosporineae</taxon>
        <taxon>Cucurbitariaceae</taxon>
        <taxon>Neocucurbitaria</taxon>
    </lineage>
</organism>
<reference evidence="1" key="1">
    <citation type="submission" date="2022-10" db="EMBL/GenBank/DDBJ databases">
        <title>Tapping the CABI collections for fungal endophytes: first genome assemblies for Collariella, Neodidymelliopsis, Ascochyta clinopodiicola, Didymella pomorum, Didymosphaeria variabile, Neocosmospora piperis and Neocucurbitaria cava.</title>
        <authorList>
            <person name="Hill R."/>
        </authorList>
    </citation>
    <scope>NUCLEOTIDE SEQUENCE</scope>
    <source>
        <strain evidence="1">IMI 356814</strain>
    </source>
</reference>
<keyword evidence="2" id="KW-1185">Reference proteome</keyword>
<name>A0A9W9CM28_9PLEO</name>
<gene>
    <name evidence="1" type="ORF">N0V83_005418</name>
</gene>
<dbReference type="OrthoDB" id="5386330at2759"/>
<dbReference type="EMBL" id="JAPEUY010000009">
    <property type="protein sequence ID" value="KAJ4369656.1"/>
    <property type="molecule type" value="Genomic_DNA"/>
</dbReference>
<evidence type="ECO:0000313" key="1">
    <source>
        <dbReference type="EMBL" id="KAJ4369656.1"/>
    </source>
</evidence>
<comment type="caution">
    <text evidence="1">The sequence shown here is derived from an EMBL/GenBank/DDBJ whole genome shotgun (WGS) entry which is preliminary data.</text>
</comment>
<sequence length="421" mass="47593">MKPVLAQTLHFETMQALLMPVPTERSSTTSRKGIKTLCYDSGVRKVFYVTCPLRLMEAIHDITLCAQNIFRAHGMLSAADVYKREWILSDVLGFRPEEATQNVKENYYSTRELSPLELLTWNTIFSAWRSAITIVVVRYLYLGLPNPEVPLQLSRSPTPSIGELRSAQAATFDESLLHVDVLDNLDVGPSFEGNIGAKYELDRLSPGYHLVDPISRTPSPLLSVRSSTDDISLDYWSRRYEIHNEAFQDLSSNFLSLAEYPDPKYLRYALMPFMVLALVSSPDSPERALCLATFDRFKELMSEAAVLESENAATSPVGGQSLGFDIPWGKLDAYSKRNDIERQEGVVFVENQLRGSAPEWNWWYMLQEIELKTTWPITAGTMHMETGTEYWPFSVLSSVLTQDCFSAFMRPTATTQGPSFT</sequence>
<proteinExistence type="predicted"/>